<comment type="caution">
    <text evidence="3">The sequence shown here is derived from an EMBL/GenBank/DDBJ whole genome shotgun (WGS) entry which is preliminary data.</text>
</comment>
<keyword evidence="2" id="KW-1133">Transmembrane helix</keyword>
<evidence type="ECO:0000256" key="2">
    <source>
        <dbReference type="SAM" id="Phobius"/>
    </source>
</evidence>
<keyword evidence="2" id="KW-0472">Membrane</keyword>
<keyword evidence="2" id="KW-0812">Transmembrane</keyword>
<keyword evidence="4" id="KW-1185">Reference proteome</keyword>
<feature type="transmembrane region" description="Helical" evidence="2">
    <location>
        <begin position="32"/>
        <end position="52"/>
    </location>
</feature>
<organism evidence="3 4">
    <name type="scientific">Penaeus vannamei</name>
    <name type="common">Whiteleg shrimp</name>
    <name type="synonym">Litopenaeus vannamei</name>
    <dbReference type="NCBI Taxonomy" id="6689"/>
    <lineage>
        <taxon>Eukaryota</taxon>
        <taxon>Metazoa</taxon>
        <taxon>Ecdysozoa</taxon>
        <taxon>Arthropoda</taxon>
        <taxon>Crustacea</taxon>
        <taxon>Multicrustacea</taxon>
        <taxon>Malacostraca</taxon>
        <taxon>Eumalacostraca</taxon>
        <taxon>Eucarida</taxon>
        <taxon>Decapoda</taxon>
        <taxon>Dendrobranchiata</taxon>
        <taxon>Penaeoidea</taxon>
        <taxon>Penaeidae</taxon>
        <taxon>Penaeus</taxon>
    </lineage>
</organism>
<feature type="compositionally biased region" description="Polar residues" evidence="1">
    <location>
        <begin position="1"/>
        <end position="26"/>
    </location>
</feature>
<dbReference type="Proteomes" id="UP000283509">
    <property type="component" value="Unassembled WGS sequence"/>
</dbReference>
<feature type="region of interest" description="Disordered" evidence="1">
    <location>
        <begin position="1"/>
        <end position="27"/>
    </location>
</feature>
<proteinExistence type="predicted"/>
<name>A0A3R7MPF1_PENVA</name>
<gene>
    <name evidence="3" type="ORF">C7M84_015202</name>
</gene>
<feature type="region of interest" description="Disordered" evidence="1">
    <location>
        <begin position="94"/>
        <end position="231"/>
    </location>
</feature>
<sequence length="231" mass="24335">MSQDYPSTVSGPRQTAQRAQEQSDGSCTGKKAAQVTVMMIMIAVFFVIMIVASPRGVSEGALDMLIAVAVNAVFVLVCYKICKCTGGIQESQEENQQNAGEIPAGRPASPPQAPNRAPESRPATHTYTLLNSLTVGGNNSYPGRKDFYPSGSPRQTPPTGASSSASYNPYNPYPTAIDSLPRAPEEEPPPSYEQIHPSGHIPAGGPTAGTPIASAPELDPPPPYAPPPYEK</sequence>
<reference evidence="3 4" key="1">
    <citation type="submission" date="2018-04" db="EMBL/GenBank/DDBJ databases">
        <authorList>
            <person name="Zhang X."/>
            <person name="Yuan J."/>
            <person name="Li F."/>
            <person name="Xiang J."/>
        </authorList>
    </citation>
    <scope>NUCLEOTIDE SEQUENCE [LARGE SCALE GENOMIC DNA]</scope>
    <source>
        <tissue evidence="3">Muscle</tissue>
    </source>
</reference>
<protein>
    <submittedName>
        <fullName evidence="3">Uncharacterized protein</fullName>
    </submittedName>
</protein>
<evidence type="ECO:0000313" key="4">
    <source>
        <dbReference type="Proteomes" id="UP000283509"/>
    </source>
</evidence>
<feature type="transmembrane region" description="Helical" evidence="2">
    <location>
        <begin position="64"/>
        <end position="82"/>
    </location>
</feature>
<evidence type="ECO:0000256" key="1">
    <source>
        <dbReference type="SAM" id="MobiDB-lite"/>
    </source>
</evidence>
<accession>A0A3R7MPF1</accession>
<feature type="compositionally biased region" description="Low complexity" evidence="1">
    <location>
        <begin position="161"/>
        <end position="174"/>
    </location>
</feature>
<dbReference type="EMBL" id="QCYY01002892">
    <property type="protein sequence ID" value="ROT66750.1"/>
    <property type="molecule type" value="Genomic_DNA"/>
</dbReference>
<reference evidence="3 4" key="2">
    <citation type="submission" date="2019-01" db="EMBL/GenBank/DDBJ databases">
        <title>The decoding of complex shrimp genome reveals the adaptation for benthos swimmer, frequently molting mechanism and breeding impact on genome.</title>
        <authorList>
            <person name="Sun Y."/>
            <person name="Gao Y."/>
            <person name="Yu Y."/>
        </authorList>
    </citation>
    <scope>NUCLEOTIDE SEQUENCE [LARGE SCALE GENOMIC DNA]</scope>
    <source>
        <tissue evidence="3">Muscle</tissue>
    </source>
</reference>
<feature type="compositionally biased region" description="Polar residues" evidence="1">
    <location>
        <begin position="123"/>
        <end position="141"/>
    </location>
</feature>
<feature type="compositionally biased region" description="Pro residues" evidence="1">
    <location>
        <begin position="218"/>
        <end position="231"/>
    </location>
</feature>
<dbReference type="AlphaFoldDB" id="A0A3R7MPF1"/>
<evidence type="ECO:0000313" key="3">
    <source>
        <dbReference type="EMBL" id="ROT66750.1"/>
    </source>
</evidence>